<protein>
    <submittedName>
        <fullName evidence="1">VapB-type antitoxin</fullName>
    </submittedName>
</protein>
<dbReference type="PANTHER" id="PTHR42244:SF2">
    <property type="entry name" value="ANTITOXIN VAPB3-RELATED"/>
    <property type="match status" value="1"/>
</dbReference>
<dbReference type="EMBL" id="CP029287">
    <property type="protein sequence ID" value="AWS00381.1"/>
    <property type="molecule type" value="Genomic_DNA"/>
</dbReference>
<dbReference type="RefSeq" id="WP_054837414.1">
    <property type="nucleotide sequence ID" value="NZ_BBBA01000054.1"/>
</dbReference>
<evidence type="ECO:0000313" key="1">
    <source>
        <dbReference type="EMBL" id="AWS00381.1"/>
    </source>
</evidence>
<sequence>MSTVYGIRIPKKLRELMASVDIDWQKEISGFIEARAKKALMSKYLEESREKLEKMKNIDNAELIREDRES</sequence>
<reference evidence="2" key="2">
    <citation type="submission" date="2020-03" db="EMBL/GenBank/DDBJ databases">
        <title>Complete Genome Sequences of Extremely Thermoacidophilic, Metal-Mobilizing Type-Strain Members of the Archaeal Family Sulfolobaceae: Acidianus brierleyi DSM-1651T, Acidianus sulfidivorans DSM-18786T, Metallosphaera hakonensis DSM-7519T, and Metallosphaera prunae DSM-10039T.</title>
        <authorList>
            <person name="Counts J.A."/>
            <person name="Kelly R.M."/>
        </authorList>
    </citation>
    <scope>NUCLEOTIDE SEQUENCE [LARGE SCALE GENOMIC DNA]</scope>
    <source>
        <strain evidence="2">HO1-1</strain>
    </source>
</reference>
<proteinExistence type="predicted"/>
<gene>
    <name evidence="1" type="ORF">DFR87_12630</name>
</gene>
<dbReference type="Proteomes" id="UP000247586">
    <property type="component" value="Chromosome"/>
</dbReference>
<accession>A0A2U9IWC7</accession>
<reference evidence="1 2" key="1">
    <citation type="submission" date="2018-05" db="EMBL/GenBank/DDBJ databases">
        <title>Complete Genome Sequences of Extremely Thermoacidophilic, Metal-Mobilizing Type-Strain Members of the Archaeal Family Sulfolobaceae: Acidianus brierleyi DSM-1651T, Acidianus sulfidivorans DSM-18786T, Metallosphaera hakonensis DSM-7519T, and Metallosphaera prunae DSM-10039T.</title>
        <authorList>
            <person name="Counts J.A."/>
            <person name="Kelly R.M."/>
        </authorList>
    </citation>
    <scope>NUCLEOTIDE SEQUENCE [LARGE SCALE GENOMIC DNA]</scope>
    <source>
        <strain evidence="1 2">HO1-1</strain>
    </source>
</reference>
<organism evidence="1 2">
    <name type="scientific">Metallosphaera hakonensis JCM 8857 = DSM 7519</name>
    <dbReference type="NCBI Taxonomy" id="1293036"/>
    <lineage>
        <taxon>Archaea</taxon>
        <taxon>Thermoproteota</taxon>
        <taxon>Thermoprotei</taxon>
        <taxon>Sulfolobales</taxon>
        <taxon>Sulfolobaceae</taxon>
        <taxon>Metallosphaera</taxon>
    </lineage>
</organism>
<dbReference type="InterPro" id="IPR039709">
    <property type="entry name" value="VapB3-like"/>
</dbReference>
<dbReference type="GeneID" id="36836203"/>
<evidence type="ECO:0000313" key="2">
    <source>
        <dbReference type="Proteomes" id="UP000247586"/>
    </source>
</evidence>
<name>A0A2U9IWC7_9CREN</name>
<dbReference type="OrthoDB" id="45710at2157"/>
<reference evidence="2" key="3">
    <citation type="submission" date="2020-03" db="EMBL/GenBank/DDBJ databases">
        <title>Sequencing and Assembly of Multiple Reported Metal-Biooxidizing Members of the Extremely Thermoacidophilic Archaeal Family Sulfolobaceae.</title>
        <authorList>
            <person name="Counts J.A."/>
            <person name="Kelly R.M."/>
        </authorList>
    </citation>
    <scope>NUCLEOTIDE SEQUENCE [LARGE SCALE GENOMIC DNA]</scope>
    <source>
        <strain evidence="2">HO1-1</strain>
    </source>
</reference>
<dbReference type="AlphaFoldDB" id="A0A2U9IWC7"/>
<dbReference type="PANTHER" id="PTHR42244">
    <property type="entry name" value="ANTITOXIN VAPB3-RELATED"/>
    <property type="match status" value="1"/>
</dbReference>
<dbReference type="KEGG" id="mhk:DFR87_12630"/>
<keyword evidence="2" id="KW-1185">Reference proteome</keyword>